<keyword evidence="4" id="KW-0539">Nucleus</keyword>
<evidence type="ECO:0000313" key="9">
    <source>
        <dbReference type="Proteomes" id="UP001165083"/>
    </source>
</evidence>
<dbReference type="AlphaFoldDB" id="A0A9W6XIH9"/>
<feature type="domain" description="Guanine nucleotide-binding protein-like 3 N-terminal" evidence="7">
    <location>
        <begin position="181"/>
        <end position="253"/>
    </location>
</feature>
<keyword evidence="2" id="KW-0547">Nucleotide-binding</keyword>
<dbReference type="PANTHER" id="PTHR11089:SF30">
    <property type="entry name" value="GUANINE NUCLEOTIDE-BINDING PROTEIN-LIKE 3 HOMOLOG"/>
    <property type="match status" value="1"/>
</dbReference>
<feature type="compositionally biased region" description="Acidic residues" evidence="5">
    <location>
        <begin position="633"/>
        <end position="658"/>
    </location>
</feature>
<evidence type="ECO:0000256" key="2">
    <source>
        <dbReference type="ARBA" id="ARBA00022741"/>
    </source>
</evidence>
<dbReference type="InterPro" id="IPR006073">
    <property type="entry name" value="GTP-bd"/>
</dbReference>
<dbReference type="EMBL" id="BSXW01001794">
    <property type="protein sequence ID" value="GMF39225.1"/>
    <property type="molecule type" value="Genomic_DNA"/>
</dbReference>
<dbReference type="PANTHER" id="PTHR11089">
    <property type="entry name" value="GTP-BINDING PROTEIN-RELATED"/>
    <property type="match status" value="1"/>
</dbReference>
<name>A0A9W6XIH9_9STRA</name>
<feature type="region of interest" description="Disordered" evidence="5">
    <location>
        <begin position="240"/>
        <end position="270"/>
    </location>
</feature>
<feature type="region of interest" description="Disordered" evidence="5">
    <location>
        <begin position="140"/>
        <end position="219"/>
    </location>
</feature>
<sequence>MTLGDRGYMSEHALSSAELDLEVLLRRTHDVQHEALAVLRLQHHDAVHLRHNPQREVERPRAGVASGRVGAGLDVAHEHVVGQQAHAGRWGGSWWCGGHLAPPSGRRLGVCKRTPFPPMVSWLTKAVCLVFAMPEDGLEDENTERDKAQNDWSARRARRRQCRSRQAAMVKKKGKSKRLSLHKKYKIARKVREHKRQERKSERLNQHKKKKDPGIPNNWPFKEELLLQVEQARLAEIDAQRQAQQQRKEDKKKAKQLARQQRGAAAGLAPATPLSVEMQAKRDLKHAVQGADLLLVVLDARDPQGSRSLSLEDGLVAKGRKRVALVLNKVDLVAAETAQKWVAYLRRFHPTIPVRALNAKISDSSKKTKQEKGHKALYDRQQEISGMRDNGEVQPLRVFLDELAEQAEQPLRVAVVGYPNVGKSTLINSIKRRQVVNVSSNPQSTKTAQEVQYGEKITLVDCPALDPDYSDESSAILRHGIAGVFVEDPVPVVKSVIERGDAMNLMQTLQIPVFRNHEEFLAKLAIKRNMLRKGGEPDILMVARTFLQNLGKGVYSPSCLPPAKSKSRFELPDWYKKLDLAKLPDAETILYSSNPTGHKRVLTFKAASVSHAAGDTTEYDLVMGELPENDGLTSEDEDEDEDADMGEEEEEEMHDDEE</sequence>
<dbReference type="OrthoDB" id="444945at2759"/>
<dbReference type="InterPro" id="IPR027417">
    <property type="entry name" value="P-loop_NTPase"/>
</dbReference>
<protein>
    <submittedName>
        <fullName evidence="8">Unnamed protein product</fullName>
    </submittedName>
</protein>
<evidence type="ECO:0000259" key="6">
    <source>
        <dbReference type="Pfam" id="PF01926"/>
    </source>
</evidence>
<evidence type="ECO:0000256" key="4">
    <source>
        <dbReference type="ARBA" id="ARBA00023242"/>
    </source>
</evidence>
<dbReference type="InterPro" id="IPR014813">
    <property type="entry name" value="Gnl3_N_dom"/>
</dbReference>
<evidence type="ECO:0000256" key="3">
    <source>
        <dbReference type="ARBA" id="ARBA00023134"/>
    </source>
</evidence>
<dbReference type="Proteomes" id="UP001165083">
    <property type="component" value="Unassembled WGS sequence"/>
</dbReference>
<organism evidence="8 9">
    <name type="scientific">Phytophthora lilii</name>
    <dbReference type="NCBI Taxonomy" id="2077276"/>
    <lineage>
        <taxon>Eukaryota</taxon>
        <taxon>Sar</taxon>
        <taxon>Stramenopiles</taxon>
        <taxon>Oomycota</taxon>
        <taxon>Peronosporomycetes</taxon>
        <taxon>Peronosporales</taxon>
        <taxon>Peronosporaceae</taxon>
        <taxon>Phytophthora</taxon>
    </lineage>
</organism>
<dbReference type="GO" id="GO:0005525">
    <property type="term" value="F:GTP binding"/>
    <property type="evidence" value="ECO:0007669"/>
    <property type="project" value="UniProtKB-KW"/>
</dbReference>
<feature type="compositionally biased region" description="Basic residues" evidence="5">
    <location>
        <begin position="170"/>
        <end position="194"/>
    </location>
</feature>
<dbReference type="InterPro" id="IPR023179">
    <property type="entry name" value="GTP-bd_ortho_bundle_sf"/>
</dbReference>
<evidence type="ECO:0000313" key="8">
    <source>
        <dbReference type="EMBL" id="GMF39225.1"/>
    </source>
</evidence>
<dbReference type="Pfam" id="PF08701">
    <property type="entry name" value="GN3L_Grn1"/>
    <property type="match status" value="1"/>
</dbReference>
<gene>
    <name evidence="8" type="ORF">Plil01_001626300</name>
</gene>
<comment type="caution">
    <text evidence="8">The sequence shown here is derived from an EMBL/GenBank/DDBJ whole genome shotgun (WGS) entry which is preliminary data.</text>
</comment>
<dbReference type="InterPro" id="IPR050755">
    <property type="entry name" value="TRAFAC_YlqF/YawG_RiboMat"/>
</dbReference>
<feature type="compositionally biased region" description="Low complexity" evidence="5">
    <location>
        <begin position="257"/>
        <end position="269"/>
    </location>
</feature>
<feature type="compositionally biased region" description="Basic and acidic residues" evidence="5">
    <location>
        <begin position="195"/>
        <end position="205"/>
    </location>
</feature>
<keyword evidence="3" id="KW-0342">GTP-binding</keyword>
<reference evidence="8" key="1">
    <citation type="submission" date="2023-04" db="EMBL/GenBank/DDBJ databases">
        <title>Phytophthora lilii NBRC 32176.</title>
        <authorList>
            <person name="Ichikawa N."/>
            <person name="Sato H."/>
            <person name="Tonouchi N."/>
        </authorList>
    </citation>
    <scope>NUCLEOTIDE SEQUENCE</scope>
    <source>
        <strain evidence="8">NBRC 32176</strain>
    </source>
</reference>
<dbReference type="Pfam" id="PF01926">
    <property type="entry name" value="MMR_HSR1"/>
    <property type="match status" value="1"/>
</dbReference>
<dbReference type="GO" id="GO:0005730">
    <property type="term" value="C:nucleolus"/>
    <property type="evidence" value="ECO:0007669"/>
    <property type="project" value="TreeGrafter"/>
</dbReference>
<feature type="domain" description="G" evidence="6">
    <location>
        <begin position="412"/>
        <end position="469"/>
    </location>
</feature>
<keyword evidence="9" id="KW-1185">Reference proteome</keyword>
<dbReference type="Gene3D" id="1.10.1580.10">
    <property type="match status" value="1"/>
</dbReference>
<evidence type="ECO:0000256" key="5">
    <source>
        <dbReference type="SAM" id="MobiDB-lite"/>
    </source>
</evidence>
<dbReference type="SUPFAM" id="SSF52540">
    <property type="entry name" value="P-loop containing nucleoside triphosphate hydrolases"/>
    <property type="match status" value="1"/>
</dbReference>
<evidence type="ECO:0000256" key="1">
    <source>
        <dbReference type="ARBA" id="ARBA00004123"/>
    </source>
</evidence>
<proteinExistence type="predicted"/>
<dbReference type="Gene3D" id="3.40.50.300">
    <property type="entry name" value="P-loop containing nucleotide triphosphate hydrolases"/>
    <property type="match status" value="1"/>
</dbReference>
<accession>A0A9W6XIH9</accession>
<feature type="region of interest" description="Disordered" evidence="5">
    <location>
        <begin position="617"/>
        <end position="658"/>
    </location>
</feature>
<evidence type="ECO:0000259" key="7">
    <source>
        <dbReference type="Pfam" id="PF08701"/>
    </source>
</evidence>
<comment type="subcellular location">
    <subcellularLocation>
        <location evidence="1">Nucleus</location>
    </subcellularLocation>
</comment>